<dbReference type="EMBL" id="RZHG01000019">
    <property type="protein sequence ID" value="RUR30258.1"/>
    <property type="molecule type" value="Genomic_DNA"/>
</dbReference>
<dbReference type="PROSITE" id="PS51736">
    <property type="entry name" value="RECOMBINASES_3"/>
    <property type="match status" value="1"/>
</dbReference>
<dbReference type="SUPFAM" id="SSF53041">
    <property type="entry name" value="Resolvase-like"/>
    <property type="match status" value="1"/>
</dbReference>
<dbReference type="InterPro" id="IPR038109">
    <property type="entry name" value="DNA_bind_recomb_sf"/>
</dbReference>
<dbReference type="RefSeq" id="WP_126947812.1">
    <property type="nucleotide sequence ID" value="NZ_RZHG01000019.1"/>
</dbReference>
<comment type="caution">
    <text evidence="5">The sequence shown here is derived from an EMBL/GenBank/DDBJ whole genome shotgun (WGS) entry which is preliminary data.</text>
</comment>
<evidence type="ECO:0000259" key="4">
    <source>
        <dbReference type="PROSITE" id="PS51737"/>
    </source>
</evidence>
<evidence type="ECO:0000313" key="6">
    <source>
        <dbReference type="Proteomes" id="UP000287336"/>
    </source>
</evidence>
<keyword evidence="1" id="KW-0238">DNA-binding</keyword>
<reference evidence="5 6" key="1">
    <citation type="submission" date="2018-12" db="EMBL/GenBank/DDBJ databases">
        <title>three novel Halomonas strain isolated from plants.</title>
        <authorList>
            <person name="Sun C."/>
        </authorList>
    </citation>
    <scope>NUCLEOTIDE SEQUENCE [LARGE SCALE GENOMIC DNA]</scope>
    <source>
        <strain evidence="5 6">DSM 19434</strain>
    </source>
</reference>
<sequence length="591" mass="66830">MTKAYSYIRFSSKAQASGDSLRRQTVGAQEFAKKHGLELVETGYSDLGVSGYRGENASEGALGEFIKAIDAGKIEKGSYLIVESLDRLSREKPNLALTHFLGIINKGVNIATLTDGQIYRENSETIAMELFGSLMVMSRAHEESKTKAERIKQVWKNKRDEAQKSKKPYTAMCPAWIKKTYDKYELIEERARVIQEIFEMSEKGSGASSITRHLNNTETPTFGRSDFWHTSYIKKILNNKSTYGAMQPKKGVWNENNNKYIYEEDGDPIEEFYPAAITKEKFYSAKSKKLRPKTRGRSGERFSNLFKGIIKCGYCGSPVHYINKGSKPKGGTYLRCSMSRSGGKCDAISMPYLAAEESLLGLLSNLNYMELVPEQSNIQKKRASTQARIETLRGTLEEIEISLTRFTNIIASTDNPPSTILASITQKEGEREATLKSIDNEEESLLQIEDLQETALKANEVAVGIITEVLCYDAADTIEAKIKSKELREQLNFFFKKYISEIEMYDHLLTIHFHHNEDYESIDFHIIKHGQHRIWQGSSEGQLIGVSILRIKESIENILSGSPRDKESEEVYKRLISLGMIKDFSGSEIDD</sequence>
<dbReference type="Proteomes" id="UP000287336">
    <property type="component" value="Unassembled WGS sequence"/>
</dbReference>
<dbReference type="Pfam" id="PF07508">
    <property type="entry name" value="Recombinase"/>
    <property type="match status" value="1"/>
</dbReference>
<dbReference type="InterPro" id="IPR050639">
    <property type="entry name" value="SSR_resolvase"/>
</dbReference>
<dbReference type="PROSITE" id="PS51737">
    <property type="entry name" value="RECOMBINASE_DNA_BIND"/>
    <property type="match status" value="1"/>
</dbReference>
<evidence type="ECO:0000313" key="5">
    <source>
        <dbReference type="EMBL" id="RUR30258.1"/>
    </source>
</evidence>
<dbReference type="CDD" id="cd00338">
    <property type="entry name" value="Ser_Recombinase"/>
    <property type="match status" value="1"/>
</dbReference>
<dbReference type="InterPro" id="IPR006119">
    <property type="entry name" value="Resolv_N"/>
</dbReference>
<dbReference type="AlphaFoldDB" id="A0A433KKF8"/>
<dbReference type="Pfam" id="PF13408">
    <property type="entry name" value="Zn_ribbon_recom"/>
    <property type="match status" value="1"/>
</dbReference>
<dbReference type="OrthoDB" id="9791494at2"/>
<dbReference type="InterPro" id="IPR011109">
    <property type="entry name" value="DNA_bind_recombinase_dom"/>
</dbReference>
<dbReference type="GO" id="GO:0000150">
    <property type="term" value="F:DNA strand exchange activity"/>
    <property type="evidence" value="ECO:0007669"/>
    <property type="project" value="InterPro"/>
</dbReference>
<dbReference type="PANTHER" id="PTHR30461:SF2">
    <property type="entry name" value="SERINE RECOMBINASE PINE-RELATED"/>
    <property type="match status" value="1"/>
</dbReference>
<dbReference type="InterPro" id="IPR025827">
    <property type="entry name" value="Zn_ribbon_recom_dom"/>
</dbReference>
<dbReference type="GO" id="GO:0003677">
    <property type="term" value="F:DNA binding"/>
    <property type="evidence" value="ECO:0007669"/>
    <property type="project" value="UniProtKB-KW"/>
</dbReference>
<gene>
    <name evidence="5" type="ORF">ELY33_10620</name>
</gene>
<protein>
    <submittedName>
        <fullName evidence="5">Recombinase family protein</fullName>
    </submittedName>
</protein>
<dbReference type="PANTHER" id="PTHR30461">
    <property type="entry name" value="DNA-INVERTASE FROM LAMBDOID PROPHAGE"/>
    <property type="match status" value="1"/>
</dbReference>
<dbReference type="SMART" id="SM00857">
    <property type="entry name" value="Resolvase"/>
    <property type="match status" value="1"/>
</dbReference>
<proteinExistence type="predicted"/>
<dbReference type="Gene3D" id="3.40.50.1390">
    <property type="entry name" value="Resolvase, N-terminal catalytic domain"/>
    <property type="match status" value="1"/>
</dbReference>
<evidence type="ECO:0000256" key="1">
    <source>
        <dbReference type="ARBA" id="ARBA00023125"/>
    </source>
</evidence>
<accession>A0A433KKF8</accession>
<feature type="domain" description="Recombinase" evidence="4">
    <location>
        <begin position="174"/>
        <end position="295"/>
    </location>
</feature>
<keyword evidence="6" id="KW-1185">Reference proteome</keyword>
<dbReference type="InterPro" id="IPR036162">
    <property type="entry name" value="Resolvase-like_N_sf"/>
</dbReference>
<keyword evidence="2" id="KW-0233">DNA recombination</keyword>
<dbReference type="Gene3D" id="3.90.1750.20">
    <property type="entry name" value="Putative Large Serine Recombinase, Chain B, Domain 2"/>
    <property type="match status" value="1"/>
</dbReference>
<name>A0A433KKF8_9GAMM</name>
<feature type="domain" description="Resolvase/invertase-type recombinase catalytic" evidence="3">
    <location>
        <begin position="3"/>
        <end position="162"/>
    </location>
</feature>
<dbReference type="Pfam" id="PF00239">
    <property type="entry name" value="Resolvase"/>
    <property type="match status" value="1"/>
</dbReference>
<evidence type="ECO:0000256" key="2">
    <source>
        <dbReference type="ARBA" id="ARBA00023172"/>
    </source>
</evidence>
<evidence type="ECO:0000259" key="3">
    <source>
        <dbReference type="PROSITE" id="PS51736"/>
    </source>
</evidence>
<organism evidence="5 6">
    <name type="scientific">Vreelandella andesensis</name>
    <dbReference type="NCBI Taxonomy" id="447567"/>
    <lineage>
        <taxon>Bacteria</taxon>
        <taxon>Pseudomonadati</taxon>
        <taxon>Pseudomonadota</taxon>
        <taxon>Gammaproteobacteria</taxon>
        <taxon>Oceanospirillales</taxon>
        <taxon>Halomonadaceae</taxon>
        <taxon>Vreelandella</taxon>
    </lineage>
</organism>